<dbReference type="STRING" id="897.B2D07_02020"/>
<accession>S7U341</accession>
<dbReference type="AlphaFoldDB" id="S7U341"/>
<gene>
    <name evidence="1" type="ORF">dsmv_1191</name>
</gene>
<name>S7U341_DESML</name>
<proteinExistence type="predicted"/>
<reference evidence="1 2" key="1">
    <citation type="journal article" date="2013" name="Genome Announc.">
        <title>Draft genome sequences for three mercury-methylating, sulfate-reducing bacteria.</title>
        <authorList>
            <person name="Brown S.D."/>
            <person name="Hurt R.A.Jr."/>
            <person name="Gilmour C.C."/>
            <person name="Elias D.A."/>
        </authorList>
    </citation>
    <scope>NUCLEOTIDE SEQUENCE [LARGE SCALE GENOMIC DNA]</scope>
    <source>
        <strain evidence="1 2">DSM 2059</strain>
    </source>
</reference>
<sequence length="923" mass="103333">MINKTIFGCAAFGLADQVLQVEGRASDGSLCIANAVLPTHPSGIIHTGATAEENRIHSGLAWPPEARVNHNAPLRRAPIPCVWHGLVEAGDRSARWQVGRGVSFTLSRILSEHVANLLKKSGCSAQDTAVLAIPDSLDEFGQEMLLRDLKICGFENIQFLWRPVAAALSWLSKLNPKNVFTENTSVKEHIMVVYLGPDGVEMTTFRLHREEHDNTLFIIPVRERPGHVSSVAGFDWAANALEKTYPGIDDGAFWQAFTKFPHVWEALSGRSFSSNVDVWSLEDRWTFWAPDERLVECAGSVPAAPNSRLRALLENSCRLFSVVSEKEETPAAEALAKLFISVLDSRPQSRLRGIIVSGPLCPPRLPIWIQSAEDKLQAFGIKANTTSPQLDTIWLAHEENPVIDGCAEYGRRLDRGLPTYLDTLPQLSVLAEQQGDHIWVDLLNAETCQGGKPYKPAAIRGKFAIQAGAQHLQVFLKKGGIRGRIDLEAPESLEGQETRLPQSSRSEIIAKVRQAGTYEEVLKSFANKEMETLEYARKLARELFGNPFRRAEFAFPSVPEANMPVDISLEIRPASGLAQITLVPSFSEDAAFLRGRQIFLDYSTMAEADPPPPPTRGWPDVITLKVDPTASFLLHFKYEIKKYLKTTPLTPDFMSIVDGVKNALTRFTNNPTDEGFEHLRPIDQDGKAGNQEASMVIDRLADKAEKDFVDISPANKMGFVVRMSWLFAKTPNRVVQQIRTYISQNLYNQKWNYGVDAGGRVFTAEEDFRLLYEKIYKRIKSNHNKPFPIQSSRALWRSLSLRDKSPRAMARTQAKTFTEEAVKILEQESDLGNFERSFFQAARLFLFLLRFRVVDHDFLDPSNPMDSDLFERALKCLKAAENHFSHSQATGAVRAKELVIGIEKFMRYEGSNDILTALDELAG</sequence>
<dbReference type="eggNOG" id="COG0443">
    <property type="taxonomic scope" value="Bacteria"/>
</dbReference>
<protein>
    <submittedName>
        <fullName evidence="1">Uncharacterized protein</fullName>
    </submittedName>
</protein>
<organism evidence="1 2">
    <name type="scientific">Desulfococcus multivorans DSM 2059</name>
    <dbReference type="NCBI Taxonomy" id="1121405"/>
    <lineage>
        <taxon>Bacteria</taxon>
        <taxon>Pseudomonadati</taxon>
        <taxon>Thermodesulfobacteriota</taxon>
        <taxon>Desulfobacteria</taxon>
        <taxon>Desulfobacterales</taxon>
        <taxon>Desulfococcaceae</taxon>
        <taxon>Desulfococcus</taxon>
    </lineage>
</organism>
<comment type="caution">
    <text evidence="1">The sequence shown here is derived from an EMBL/GenBank/DDBJ whole genome shotgun (WGS) entry which is preliminary data.</text>
</comment>
<dbReference type="RefSeq" id="WP_020875531.1">
    <property type="nucleotide sequence ID" value="NZ_ATHJ01000056.1"/>
</dbReference>
<keyword evidence="2" id="KW-1185">Reference proteome</keyword>
<dbReference type="OrthoDB" id="5418762at2"/>
<dbReference type="Proteomes" id="UP000014977">
    <property type="component" value="Unassembled WGS sequence"/>
</dbReference>
<evidence type="ECO:0000313" key="2">
    <source>
        <dbReference type="Proteomes" id="UP000014977"/>
    </source>
</evidence>
<evidence type="ECO:0000313" key="1">
    <source>
        <dbReference type="EMBL" id="EPR43400.1"/>
    </source>
</evidence>
<dbReference type="EMBL" id="ATHJ01000056">
    <property type="protein sequence ID" value="EPR43400.1"/>
    <property type="molecule type" value="Genomic_DNA"/>
</dbReference>